<proteinExistence type="predicted"/>
<dbReference type="FunFam" id="3.30.70.100:FF:000005">
    <property type="entry name" value="Copper-exporting P-type ATPase A"/>
    <property type="match status" value="1"/>
</dbReference>
<dbReference type="Proteomes" id="UP000324159">
    <property type="component" value="Unassembled WGS sequence"/>
</dbReference>
<dbReference type="CDD" id="cd00371">
    <property type="entry name" value="HMA"/>
    <property type="match status" value="1"/>
</dbReference>
<dbReference type="OrthoDB" id="5519908at2"/>
<gene>
    <name evidence="3" type="ORF">EDC39_10910</name>
</gene>
<dbReference type="PROSITE" id="PS01047">
    <property type="entry name" value="HMA_1"/>
    <property type="match status" value="1"/>
</dbReference>
<organism evidence="3 4">
    <name type="scientific">Geothermobacter ehrlichii</name>
    <dbReference type="NCBI Taxonomy" id="213224"/>
    <lineage>
        <taxon>Bacteria</taxon>
        <taxon>Pseudomonadati</taxon>
        <taxon>Thermodesulfobacteriota</taxon>
        <taxon>Desulfuromonadia</taxon>
        <taxon>Desulfuromonadales</taxon>
        <taxon>Geothermobacteraceae</taxon>
        <taxon>Geothermobacter</taxon>
    </lineage>
</organism>
<name>A0A5D3WIA3_9BACT</name>
<dbReference type="InterPro" id="IPR006121">
    <property type="entry name" value="HMA_dom"/>
</dbReference>
<keyword evidence="1" id="KW-0479">Metal-binding</keyword>
<sequence length="118" mass="12827">MEKILKAAALPVLLAILALAPTYWSRLIQGQGAYGVMPVHAAEIRTVRLALKGLACASCKYAVKTALSNLDGVSRADVSYKKRRATVLFDPDKVTTQQMIEAIEKIGFQAEILPENGR</sequence>
<evidence type="ECO:0000313" key="4">
    <source>
        <dbReference type="Proteomes" id="UP000324159"/>
    </source>
</evidence>
<protein>
    <submittedName>
        <fullName evidence="3">Copper chaperone CopZ</fullName>
    </submittedName>
</protein>
<evidence type="ECO:0000256" key="1">
    <source>
        <dbReference type="ARBA" id="ARBA00022723"/>
    </source>
</evidence>
<dbReference type="RefSeq" id="WP_148896256.1">
    <property type="nucleotide sequence ID" value="NZ_VNIB01000009.1"/>
</dbReference>
<dbReference type="PANTHER" id="PTHR46594">
    <property type="entry name" value="P-TYPE CATION-TRANSPORTING ATPASE"/>
    <property type="match status" value="1"/>
</dbReference>
<keyword evidence="4" id="KW-1185">Reference proteome</keyword>
<dbReference type="Pfam" id="PF00403">
    <property type="entry name" value="HMA"/>
    <property type="match status" value="1"/>
</dbReference>
<dbReference type="NCBIfam" id="NF041115">
    <property type="entry name" value="UxxU_metal_bind"/>
    <property type="match status" value="1"/>
</dbReference>
<reference evidence="3 4" key="1">
    <citation type="submission" date="2019-07" db="EMBL/GenBank/DDBJ databases">
        <title>Genomic Encyclopedia of Type Strains, Phase IV (KMG-IV): sequencing the most valuable type-strain genomes for metagenomic binning, comparative biology and taxonomic classification.</title>
        <authorList>
            <person name="Goeker M."/>
        </authorList>
    </citation>
    <scope>NUCLEOTIDE SEQUENCE [LARGE SCALE GENOMIC DNA]</scope>
    <source>
        <strain evidence="3 4">SS015</strain>
    </source>
</reference>
<accession>A0A5D3WIA3</accession>
<dbReference type="PROSITE" id="PS50846">
    <property type="entry name" value="HMA_2"/>
    <property type="match status" value="1"/>
</dbReference>
<dbReference type="PANTHER" id="PTHR46594:SF4">
    <property type="entry name" value="P-TYPE CATION-TRANSPORTING ATPASE"/>
    <property type="match status" value="1"/>
</dbReference>
<dbReference type="GO" id="GO:0046872">
    <property type="term" value="F:metal ion binding"/>
    <property type="evidence" value="ECO:0007669"/>
    <property type="project" value="UniProtKB-KW"/>
</dbReference>
<comment type="caution">
    <text evidence="3">The sequence shown here is derived from an EMBL/GenBank/DDBJ whole genome shotgun (WGS) entry which is preliminary data.</text>
</comment>
<dbReference type="Gene3D" id="3.30.70.100">
    <property type="match status" value="1"/>
</dbReference>
<evidence type="ECO:0000259" key="2">
    <source>
        <dbReference type="PROSITE" id="PS50846"/>
    </source>
</evidence>
<dbReference type="InterPro" id="IPR017969">
    <property type="entry name" value="Heavy-metal-associated_CS"/>
</dbReference>
<feature type="domain" description="HMA" evidence="2">
    <location>
        <begin position="45"/>
        <end position="111"/>
    </location>
</feature>
<dbReference type="SUPFAM" id="SSF55008">
    <property type="entry name" value="HMA, heavy metal-associated domain"/>
    <property type="match status" value="1"/>
</dbReference>
<evidence type="ECO:0000313" key="3">
    <source>
        <dbReference type="EMBL" id="TYO97607.1"/>
    </source>
</evidence>
<dbReference type="InterPro" id="IPR036163">
    <property type="entry name" value="HMA_dom_sf"/>
</dbReference>
<dbReference type="EMBL" id="VNIB01000009">
    <property type="protein sequence ID" value="TYO97607.1"/>
    <property type="molecule type" value="Genomic_DNA"/>
</dbReference>
<dbReference type="AlphaFoldDB" id="A0A5D3WIA3"/>